<name>A0ABS9KJL5_9BACT</name>
<organism evidence="3 4">
    <name type="scientific">Rhodohalobacter sulfatireducens</name>
    <dbReference type="NCBI Taxonomy" id="2911366"/>
    <lineage>
        <taxon>Bacteria</taxon>
        <taxon>Pseudomonadati</taxon>
        <taxon>Balneolota</taxon>
        <taxon>Balneolia</taxon>
        <taxon>Balneolales</taxon>
        <taxon>Balneolaceae</taxon>
        <taxon>Rhodohalobacter</taxon>
    </lineage>
</organism>
<reference evidence="3" key="2">
    <citation type="submission" date="2024-05" db="EMBL/GenBank/DDBJ databases">
        <title>Rhodohalobacter halophilus gen. nov., sp. nov., a moderately halophilic member of the family Balneolaceae.</title>
        <authorList>
            <person name="Xia J."/>
        </authorList>
    </citation>
    <scope>NUCLEOTIDE SEQUENCE</scope>
    <source>
        <strain evidence="3">WB101</strain>
    </source>
</reference>
<protein>
    <submittedName>
        <fullName evidence="3">Glycosyltransferase family 4 protein</fullName>
    </submittedName>
</protein>
<dbReference type="InterPro" id="IPR050194">
    <property type="entry name" value="Glycosyltransferase_grp1"/>
</dbReference>
<dbReference type="RefSeq" id="WP_237856604.1">
    <property type="nucleotide sequence ID" value="NZ_JAKLWS010000060.1"/>
</dbReference>
<feature type="domain" description="Glycosyltransferase subfamily 4-like N-terminal" evidence="2">
    <location>
        <begin position="16"/>
        <end position="186"/>
    </location>
</feature>
<dbReference type="Pfam" id="PF00534">
    <property type="entry name" value="Glycos_transf_1"/>
    <property type="match status" value="1"/>
</dbReference>
<dbReference type="InterPro" id="IPR028098">
    <property type="entry name" value="Glyco_trans_4-like_N"/>
</dbReference>
<comment type="caution">
    <text evidence="3">The sequence shown here is derived from an EMBL/GenBank/DDBJ whole genome shotgun (WGS) entry which is preliminary data.</text>
</comment>
<evidence type="ECO:0000313" key="3">
    <source>
        <dbReference type="EMBL" id="MCG2591050.1"/>
    </source>
</evidence>
<dbReference type="PANTHER" id="PTHR45947">
    <property type="entry name" value="SULFOQUINOVOSYL TRANSFERASE SQD2"/>
    <property type="match status" value="1"/>
</dbReference>
<reference evidence="3" key="1">
    <citation type="submission" date="2022-01" db="EMBL/GenBank/DDBJ databases">
        <authorList>
            <person name="Wang Y."/>
        </authorList>
    </citation>
    <scope>NUCLEOTIDE SEQUENCE</scope>
    <source>
        <strain evidence="3">WB101</strain>
    </source>
</reference>
<evidence type="ECO:0000313" key="4">
    <source>
        <dbReference type="Proteomes" id="UP001165366"/>
    </source>
</evidence>
<dbReference type="SUPFAM" id="SSF53756">
    <property type="entry name" value="UDP-Glycosyltransferase/glycogen phosphorylase"/>
    <property type="match status" value="1"/>
</dbReference>
<keyword evidence="4" id="KW-1185">Reference proteome</keyword>
<evidence type="ECO:0000259" key="2">
    <source>
        <dbReference type="Pfam" id="PF13439"/>
    </source>
</evidence>
<accession>A0ABS9KJL5</accession>
<dbReference type="PANTHER" id="PTHR45947:SF3">
    <property type="entry name" value="SULFOQUINOVOSYL TRANSFERASE SQD2"/>
    <property type="match status" value="1"/>
</dbReference>
<gene>
    <name evidence="3" type="ORF">L6773_20940</name>
</gene>
<dbReference type="InterPro" id="IPR001296">
    <property type="entry name" value="Glyco_trans_1"/>
</dbReference>
<dbReference type="Pfam" id="PF13439">
    <property type="entry name" value="Glyco_transf_4"/>
    <property type="match status" value="1"/>
</dbReference>
<dbReference type="Proteomes" id="UP001165366">
    <property type="component" value="Unassembled WGS sequence"/>
</dbReference>
<proteinExistence type="predicted"/>
<dbReference type="Gene3D" id="3.40.50.2000">
    <property type="entry name" value="Glycogen Phosphorylase B"/>
    <property type="match status" value="2"/>
</dbReference>
<dbReference type="EMBL" id="JAKLWS010000060">
    <property type="protein sequence ID" value="MCG2591050.1"/>
    <property type="molecule type" value="Genomic_DNA"/>
</dbReference>
<feature type="domain" description="Glycosyl transferase family 1" evidence="1">
    <location>
        <begin position="192"/>
        <end position="362"/>
    </location>
</feature>
<dbReference type="CDD" id="cd03801">
    <property type="entry name" value="GT4_PimA-like"/>
    <property type="match status" value="1"/>
</dbReference>
<sequence>MKHVVHVSNDFYPLSSGINTHLQNLLPELTKQGFKVTLLVPTASNDKKREDIFVDSSREHFTCVRVKYPAGTNLISKLYSLTKSTRSGLQWIKEQIGEIEIIHQHDNRATRIGATYYARDKDIPVIWTNHSSGFFRSEDLSARMITYIPGIRPDAVIVVHRMLLEPNRSFFNDSEVRYIPNGVNLKHFQPGKRFSKKELVILFPQRMIPQKGVEVLAKAAKVLLQHQDGLEFKFLFAGSGDASNRDSGVIKRVKELLNEDVEKENVQFLGNPTYKEMPAFYSEADIVVLPLQVETENISVFEAWATGTPLITTKQVEKNGYMVHNENCLVVPDQDPEKLSEAIIRLAGDLQLRQTLSANGRELVQNQFRWFHAAEKTADFYREVLTTKNI</sequence>
<evidence type="ECO:0000259" key="1">
    <source>
        <dbReference type="Pfam" id="PF00534"/>
    </source>
</evidence>